<gene>
    <name evidence="14" type="primary">ddlB_1</name>
    <name evidence="14" type="ORF">SDC9_06210</name>
</gene>
<keyword evidence="11" id="KW-0464">Manganese</keyword>
<dbReference type="InterPro" id="IPR011761">
    <property type="entry name" value="ATP-grasp"/>
</dbReference>
<dbReference type="SUPFAM" id="SSF56059">
    <property type="entry name" value="Glutathione synthetase ATP-binding domain-like"/>
    <property type="match status" value="1"/>
</dbReference>
<keyword evidence="9" id="KW-0133">Cell shape</keyword>
<dbReference type="GO" id="GO:0008716">
    <property type="term" value="F:D-alanine-D-alanine ligase activity"/>
    <property type="evidence" value="ECO:0007669"/>
    <property type="project" value="UniProtKB-EC"/>
</dbReference>
<dbReference type="PROSITE" id="PS00844">
    <property type="entry name" value="DALA_DALA_LIGASE_2"/>
    <property type="match status" value="1"/>
</dbReference>
<sequence length="315" mass="33819">MGGSNVKSKKVAVVMGGPSDEREVSLNTGRAILSALQAKDYNVIGIDLEPERFATKIIQEHVEVVFNAIHGKYGEDGKMQGALELLGIPYTGSGVLASAIAMDKGISKQIFIAAGVPTPRSCLYTKKELSNTLLIKIESEFGLPVVVKSASQGSSIGVYIVEKTSDLQEAMNQAFKYSESVLVEEYIKGREVTVAVLGNNNPKALPIVEIAPHSGRYDYHSKYTKGATEYIVPAKLDDHVASSLQQVAIDAFIALGCKGIARVDIMIDKQNRPYVLEVNTIPGMTATSLVPKAAAAAGIAFDDLCEQLLLMTQEK</sequence>
<dbReference type="NCBIfam" id="NF002378">
    <property type="entry name" value="PRK01372.1"/>
    <property type="match status" value="1"/>
</dbReference>
<keyword evidence="4 14" id="KW-0436">Ligase</keyword>
<reference evidence="14" key="1">
    <citation type="submission" date="2019-08" db="EMBL/GenBank/DDBJ databases">
        <authorList>
            <person name="Kucharzyk K."/>
            <person name="Murdoch R.W."/>
            <person name="Higgins S."/>
            <person name="Loffler F."/>
        </authorList>
    </citation>
    <scope>NUCLEOTIDE SEQUENCE</scope>
</reference>
<evidence type="ECO:0000259" key="13">
    <source>
        <dbReference type="PROSITE" id="PS50975"/>
    </source>
</evidence>
<keyword evidence="3" id="KW-0963">Cytoplasm</keyword>
<evidence type="ECO:0000256" key="1">
    <source>
        <dbReference type="ARBA" id="ARBA00004496"/>
    </source>
</evidence>
<evidence type="ECO:0000256" key="11">
    <source>
        <dbReference type="ARBA" id="ARBA00023211"/>
    </source>
</evidence>
<dbReference type="FunFam" id="3.30.470.20:FF:000008">
    <property type="entry name" value="D-alanine--D-alanine ligase"/>
    <property type="match status" value="1"/>
</dbReference>
<dbReference type="InterPro" id="IPR016185">
    <property type="entry name" value="PreATP-grasp_dom_sf"/>
</dbReference>
<evidence type="ECO:0000256" key="12">
    <source>
        <dbReference type="ARBA" id="ARBA00023316"/>
    </source>
</evidence>
<dbReference type="GO" id="GO:0009252">
    <property type="term" value="P:peptidoglycan biosynthetic process"/>
    <property type="evidence" value="ECO:0007669"/>
    <property type="project" value="UniProtKB-KW"/>
</dbReference>
<dbReference type="InterPro" id="IPR000291">
    <property type="entry name" value="D-Ala_lig_Van_CS"/>
</dbReference>
<dbReference type="InterPro" id="IPR013815">
    <property type="entry name" value="ATP_grasp_subdomain_1"/>
</dbReference>
<evidence type="ECO:0000256" key="3">
    <source>
        <dbReference type="ARBA" id="ARBA00022490"/>
    </source>
</evidence>
<dbReference type="InterPro" id="IPR011127">
    <property type="entry name" value="Dala_Dala_lig_N"/>
</dbReference>
<dbReference type="Gene3D" id="3.30.1490.20">
    <property type="entry name" value="ATP-grasp fold, A domain"/>
    <property type="match status" value="1"/>
</dbReference>
<evidence type="ECO:0000313" key="14">
    <source>
        <dbReference type="EMBL" id="MPL60649.1"/>
    </source>
</evidence>
<evidence type="ECO:0000256" key="2">
    <source>
        <dbReference type="ARBA" id="ARBA00010871"/>
    </source>
</evidence>
<feature type="domain" description="ATP-grasp" evidence="13">
    <location>
        <begin position="108"/>
        <end position="310"/>
    </location>
</feature>
<dbReference type="PROSITE" id="PS00843">
    <property type="entry name" value="DALA_DALA_LIGASE_1"/>
    <property type="match status" value="1"/>
</dbReference>
<dbReference type="SMART" id="SM01209">
    <property type="entry name" value="GARS_A"/>
    <property type="match status" value="1"/>
</dbReference>
<dbReference type="HAMAP" id="MF_00047">
    <property type="entry name" value="Dala_Dala_lig"/>
    <property type="match status" value="1"/>
</dbReference>
<dbReference type="NCBIfam" id="TIGR01205">
    <property type="entry name" value="D_ala_D_alaTIGR"/>
    <property type="match status" value="1"/>
</dbReference>
<dbReference type="NCBIfam" id="NF002528">
    <property type="entry name" value="PRK01966.1-4"/>
    <property type="match status" value="1"/>
</dbReference>
<dbReference type="Pfam" id="PF01820">
    <property type="entry name" value="Dala_Dala_lig_N"/>
    <property type="match status" value="2"/>
</dbReference>
<dbReference type="SUPFAM" id="SSF52440">
    <property type="entry name" value="PreATP-grasp domain"/>
    <property type="match status" value="1"/>
</dbReference>
<dbReference type="GO" id="GO:0008360">
    <property type="term" value="P:regulation of cell shape"/>
    <property type="evidence" value="ECO:0007669"/>
    <property type="project" value="UniProtKB-KW"/>
</dbReference>
<evidence type="ECO:0000256" key="6">
    <source>
        <dbReference type="ARBA" id="ARBA00022741"/>
    </source>
</evidence>
<dbReference type="GO" id="GO:0005524">
    <property type="term" value="F:ATP binding"/>
    <property type="evidence" value="ECO:0007669"/>
    <property type="project" value="UniProtKB-KW"/>
</dbReference>
<dbReference type="AlphaFoldDB" id="A0A644T1I8"/>
<dbReference type="EMBL" id="VSSQ01000012">
    <property type="protein sequence ID" value="MPL60649.1"/>
    <property type="molecule type" value="Genomic_DNA"/>
</dbReference>
<dbReference type="InterPro" id="IPR011095">
    <property type="entry name" value="Dala_Dala_lig_C"/>
</dbReference>
<name>A0A644T1I8_9ZZZZ</name>
<proteinExistence type="inferred from homology"/>
<accession>A0A644T1I8</accession>
<evidence type="ECO:0000256" key="9">
    <source>
        <dbReference type="ARBA" id="ARBA00022960"/>
    </source>
</evidence>
<keyword evidence="6" id="KW-0547">Nucleotide-binding</keyword>
<evidence type="ECO:0000256" key="5">
    <source>
        <dbReference type="ARBA" id="ARBA00022723"/>
    </source>
</evidence>
<dbReference type="Pfam" id="PF07478">
    <property type="entry name" value="Dala_Dala_lig_C"/>
    <property type="match status" value="1"/>
</dbReference>
<dbReference type="PIRSF" id="PIRSF039102">
    <property type="entry name" value="Ddl/VanB"/>
    <property type="match status" value="1"/>
</dbReference>
<comment type="subcellular location">
    <subcellularLocation>
        <location evidence="1">Cytoplasm</location>
    </subcellularLocation>
</comment>
<dbReference type="EC" id="6.3.2.4" evidence="14"/>
<dbReference type="Gene3D" id="3.40.50.20">
    <property type="match status" value="1"/>
</dbReference>
<organism evidence="14">
    <name type="scientific">bioreactor metagenome</name>
    <dbReference type="NCBI Taxonomy" id="1076179"/>
    <lineage>
        <taxon>unclassified sequences</taxon>
        <taxon>metagenomes</taxon>
        <taxon>ecological metagenomes</taxon>
    </lineage>
</organism>
<dbReference type="PROSITE" id="PS50975">
    <property type="entry name" value="ATP_GRASP"/>
    <property type="match status" value="1"/>
</dbReference>
<keyword evidence="5" id="KW-0479">Metal-binding</keyword>
<evidence type="ECO:0000256" key="4">
    <source>
        <dbReference type="ARBA" id="ARBA00022598"/>
    </source>
</evidence>
<dbReference type="Gene3D" id="3.30.470.20">
    <property type="entry name" value="ATP-grasp fold, B domain"/>
    <property type="match status" value="1"/>
</dbReference>
<comment type="caution">
    <text evidence="14">The sequence shown here is derived from an EMBL/GenBank/DDBJ whole genome shotgun (WGS) entry which is preliminary data.</text>
</comment>
<dbReference type="PANTHER" id="PTHR23132">
    <property type="entry name" value="D-ALANINE--D-ALANINE LIGASE"/>
    <property type="match status" value="1"/>
</dbReference>
<keyword evidence="12" id="KW-0961">Cell wall biogenesis/degradation</keyword>
<keyword evidence="7" id="KW-0067">ATP-binding</keyword>
<dbReference type="GO" id="GO:0005737">
    <property type="term" value="C:cytoplasm"/>
    <property type="evidence" value="ECO:0007669"/>
    <property type="project" value="UniProtKB-SubCell"/>
</dbReference>
<evidence type="ECO:0000256" key="8">
    <source>
        <dbReference type="ARBA" id="ARBA00022842"/>
    </source>
</evidence>
<keyword evidence="10" id="KW-0573">Peptidoglycan synthesis</keyword>
<comment type="similarity">
    <text evidence="2">Belongs to the D-alanine--D-alanine ligase family.</text>
</comment>
<evidence type="ECO:0000256" key="7">
    <source>
        <dbReference type="ARBA" id="ARBA00022840"/>
    </source>
</evidence>
<evidence type="ECO:0000256" key="10">
    <source>
        <dbReference type="ARBA" id="ARBA00022984"/>
    </source>
</evidence>
<keyword evidence="8" id="KW-0460">Magnesium</keyword>
<dbReference type="GO" id="GO:0071555">
    <property type="term" value="P:cell wall organization"/>
    <property type="evidence" value="ECO:0007669"/>
    <property type="project" value="UniProtKB-KW"/>
</dbReference>
<dbReference type="GO" id="GO:0046872">
    <property type="term" value="F:metal ion binding"/>
    <property type="evidence" value="ECO:0007669"/>
    <property type="project" value="UniProtKB-KW"/>
</dbReference>
<protein>
    <submittedName>
        <fullName evidence="14">D-alanine--D-alanine ligase B</fullName>
        <ecNumber evidence="14">6.3.2.4</ecNumber>
    </submittedName>
</protein>
<dbReference type="InterPro" id="IPR005905">
    <property type="entry name" value="D_ala_D_ala"/>
</dbReference>
<dbReference type="PANTHER" id="PTHR23132:SF23">
    <property type="entry name" value="D-ALANINE--D-ALANINE LIGASE B"/>
    <property type="match status" value="1"/>
</dbReference>